<evidence type="ECO:0000256" key="2">
    <source>
        <dbReference type="ARBA" id="ARBA00022679"/>
    </source>
</evidence>
<evidence type="ECO:0000256" key="4">
    <source>
        <dbReference type="ARBA" id="ARBA00022842"/>
    </source>
</evidence>
<accession>A0AAW0M9B7</accession>
<dbReference type="PANTHER" id="PTHR31009">
    <property type="entry name" value="S-ADENOSYL-L-METHIONINE:CARBOXYL METHYLTRANSFERASE FAMILY PROTEIN"/>
    <property type="match status" value="1"/>
</dbReference>
<proteinExistence type="predicted"/>
<dbReference type="InterPro" id="IPR029063">
    <property type="entry name" value="SAM-dependent_MTases_sf"/>
</dbReference>
<dbReference type="GO" id="GO:0046872">
    <property type="term" value="F:metal ion binding"/>
    <property type="evidence" value="ECO:0007669"/>
    <property type="project" value="UniProtKB-KW"/>
</dbReference>
<keyword evidence="6" id="KW-1185">Reference proteome</keyword>
<organism evidence="5 6">
    <name type="scientific">Quercus suber</name>
    <name type="common">Cork oak</name>
    <dbReference type="NCBI Taxonomy" id="58331"/>
    <lineage>
        <taxon>Eukaryota</taxon>
        <taxon>Viridiplantae</taxon>
        <taxon>Streptophyta</taxon>
        <taxon>Embryophyta</taxon>
        <taxon>Tracheophyta</taxon>
        <taxon>Spermatophyta</taxon>
        <taxon>Magnoliopsida</taxon>
        <taxon>eudicotyledons</taxon>
        <taxon>Gunneridae</taxon>
        <taxon>Pentapetalae</taxon>
        <taxon>rosids</taxon>
        <taxon>fabids</taxon>
        <taxon>Fagales</taxon>
        <taxon>Fagaceae</taxon>
        <taxon>Quercus</taxon>
    </lineage>
</organism>
<keyword evidence="4" id="KW-0460">Magnesium</keyword>
<keyword evidence="1" id="KW-0489">Methyltransferase</keyword>
<sequence>MALNDMVSEGLIGDDKMDSFNIPQYTSSPSEVKSEVSAVKWNDYDSEFNPSIVFSDDGYNVANCMRAVAEPLLVFRRYKKIKIIADHISKEKTQFINVTISMKKSGHFII</sequence>
<dbReference type="Gene3D" id="1.10.1200.270">
    <property type="entry name" value="Methyltransferase, alpha-helical capping domain"/>
    <property type="match status" value="1"/>
</dbReference>
<keyword evidence="2" id="KW-0808">Transferase</keyword>
<protein>
    <submittedName>
        <fullName evidence="5">Salicylate carboxymethyltransferase</fullName>
    </submittedName>
</protein>
<dbReference type="GO" id="GO:0008168">
    <property type="term" value="F:methyltransferase activity"/>
    <property type="evidence" value="ECO:0007669"/>
    <property type="project" value="UniProtKB-KW"/>
</dbReference>
<evidence type="ECO:0000256" key="1">
    <source>
        <dbReference type="ARBA" id="ARBA00022603"/>
    </source>
</evidence>
<gene>
    <name evidence="5" type="primary">SAMT_12</name>
    <name evidence="5" type="ORF">CFP56_002178</name>
</gene>
<dbReference type="GO" id="GO:0032259">
    <property type="term" value="P:methylation"/>
    <property type="evidence" value="ECO:0007669"/>
    <property type="project" value="UniProtKB-KW"/>
</dbReference>
<dbReference type="Pfam" id="PF03492">
    <property type="entry name" value="Methyltransf_7"/>
    <property type="match status" value="1"/>
</dbReference>
<evidence type="ECO:0000313" key="5">
    <source>
        <dbReference type="EMBL" id="KAK7859886.1"/>
    </source>
</evidence>
<name>A0AAW0M9B7_QUESU</name>
<reference evidence="5 6" key="1">
    <citation type="journal article" date="2018" name="Sci. Data">
        <title>The draft genome sequence of cork oak.</title>
        <authorList>
            <person name="Ramos A.M."/>
            <person name="Usie A."/>
            <person name="Barbosa P."/>
            <person name="Barros P.M."/>
            <person name="Capote T."/>
            <person name="Chaves I."/>
            <person name="Simoes F."/>
            <person name="Abreu I."/>
            <person name="Carrasquinho I."/>
            <person name="Faro C."/>
            <person name="Guimaraes J.B."/>
            <person name="Mendonca D."/>
            <person name="Nobrega F."/>
            <person name="Rodrigues L."/>
            <person name="Saibo N.J.M."/>
            <person name="Varela M.C."/>
            <person name="Egas C."/>
            <person name="Matos J."/>
            <person name="Miguel C.M."/>
            <person name="Oliveira M.M."/>
            <person name="Ricardo C.P."/>
            <person name="Goncalves S."/>
        </authorList>
    </citation>
    <scope>NUCLEOTIDE SEQUENCE [LARGE SCALE GENOMIC DNA]</scope>
    <source>
        <strain evidence="6">cv. HL8</strain>
    </source>
</reference>
<dbReference type="InterPro" id="IPR005299">
    <property type="entry name" value="MeTrfase_7"/>
</dbReference>
<comment type="caution">
    <text evidence="5">The sequence shown here is derived from an EMBL/GenBank/DDBJ whole genome shotgun (WGS) entry which is preliminary data.</text>
</comment>
<evidence type="ECO:0000256" key="3">
    <source>
        <dbReference type="ARBA" id="ARBA00022723"/>
    </source>
</evidence>
<dbReference type="AlphaFoldDB" id="A0AAW0M9B7"/>
<dbReference type="EMBL" id="PKMF04000010">
    <property type="protein sequence ID" value="KAK7859886.1"/>
    <property type="molecule type" value="Genomic_DNA"/>
</dbReference>
<dbReference type="InterPro" id="IPR042086">
    <property type="entry name" value="MeTrfase_capping"/>
</dbReference>
<dbReference type="SUPFAM" id="SSF53335">
    <property type="entry name" value="S-adenosyl-L-methionine-dependent methyltransferases"/>
    <property type="match status" value="1"/>
</dbReference>
<keyword evidence="3" id="KW-0479">Metal-binding</keyword>
<dbReference type="Proteomes" id="UP000237347">
    <property type="component" value="Unassembled WGS sequence"/>
</dbReference>
<evidence type="ECO:0000313" key="6">
    <source>
        <dbReference type="Proteomes" id="UP000237347"/>
    </source>
</evidence>